<gene>
    <name evidence="15" type="primary">CHO2_1</name>
    <name evidence="15" type="ORF">EC973_001528</name>
</gene>
<evidence type="ECO:0000256" key="6">
    <source>
        <dbReference type="ARBA" id="ARBA00022692"/>
    </source>
</evidence>
<keyword evidence="4 12" id="KW-0808">Transferase</keyword>
<accession>A0A8H7BTK9</accession>
<dbReference type="EMBL" id="JABAYA010000136">
    <property type="protein sequence ID" value="KAF7723905.1"/>
    <property type="molecule type" value="Genomic_DNA"/>
</dbReference>
<keyword evidence="5 12" id="KW-0949">S-adenosyl-L-methionine</keyword>
<protein>
    <recommendedName>
        <fullName evidence="12 13">Phosphatidylethanolamine N-methyltransferase</fullName>
        <shortName evidence="12">PE methyltransferase</shortName>
        <shortName evidence="12 13">PEAMT</shortName>
        <shortName evidence="12">PEMT</shortName>
        <ecNumber evidence="12 13">2.1.1.17</ecNumber>
    </recommendedName>
</protein>
<comment type="subcellular location">
    <subcellularLocation>
        <location evidence="1">Endomembrane system</location>
        <topology evidence="1">Multi-pass membrane protein</topology>
    </subcellularLocation>
    <subcellularLocation>
        <location evidence="12 13">Endoplasmic reticulum membrane</location>
        <topology evidence="12 13">Multi-pass membrane protein</topology>
    </subcellularLocation>
</comment>
<evidence type="ECO:0000256" key="3">
    <source>
        <dbReference type="ARBA" id="ARBA00022603"/>
    </source>
</evidence>
<dbReference type="GO" id="GO:0032259">
    <property type="term" value="P:methylation"/>
    <property type="evidence" value="ECO:0007669"/>
    <property type="project" value="UniProtKB-KW"/>
</dbReference>
<feature type="region of interest" description="Disordered" evidence="14">
    <location>
        <begin position="1"/>
        <end position="66"/>
    </location>
</feature>
<dbReference type="PANTHER" id="PTHR32138">
    <property type="entry name" value="PHOSPHATIDYLETHANOLAMINE N-METHYLTRANSFERASE"/>
    <property type="match status" value="1"/>
</dbReference>
<keyword evidence="2 12" id="KW-0444">Lipid biosynthesis</keyword>
<keyword evidence="6 12" id="KW-0812">Transmembrane</keyword>
<keyword evidence="10 12" id="KW-0594">Phospholipid biosynthesis</keyword>
<keyword evidence="11 12" id="KW-1208">Phospholipid metabolism</keyword>
<evidence type="ECO:0000256" key="12">
    <source>
        <dbReference type="HAMAP-Rule" id="MF_03217"/>
    </source>
</evidence>
<evidence type="ECO:0000256" key="9">
    <source>
        <dbReference type="ARBA" id="ARBA00023136"/>
    </source>
</evidence>
<dbReference type="PROSITE" id="PS51598">
    <property type="entry name" value="SAM_CHO2"/>
    <property type="match status" value="1"/>
</dbReference>
<keyword evidence="9 12" id="KW-0472">Membrane</keyword>
<evidence type="ECO:0000256" key="4">
    <source>
        <dbReference type="ARBA" id="ARBA00022679"/>
    </source>
</evidence>
<dbReference type="EC" id="2.1.1.17" evidence="12 13"/>
<feature type="transmembrane region" description="Helical" evidence="12 13">
    <location>
        <begin position="87"/>
        <end position="106"/>
    </location>
</feature>
<dbReference type="OrthoDB" id="4583at2759"/>
<name>A0A8H7BTK9_9FUNG</name>
<dbReference type="HAMAP" id="MF_03217">
    <property type="entry name" value="PEMT"/>
    <property type="match status" value="1"/>
</dbReference>
<proteinExistence type="inferred from homology"/>
<comment type="caution">
    <text evidence="12 13">Lacks conserved residue(s) required for the propagation of feature annotation.</text>
</comment>
<dbReference type="PANTHER" id="PTHR32138:SF0">
    <property type="entry name" value="PHOSPHATIDYLETHANOLAMINE N-METHYLTRANSFERASE"/>
    <property type="match status" value="1"/>
</dbReference>
<keyword evidence="12 13" id="KW-0256">Endoplasmic reticulum</keyword>
<feature type="transmembrane region" description="Helical" evidence="12 13">
    <location>
        <begin position="287"/>
        <end position="320"/>
    </location>
</feature>
<comment type="function">
    <text evidence="12 13">Catalyzes the first step of the methylation pathway of phosphatidylcholine biosynthesis, the SAM-dependent methylation of phosphatidylethanolamine (PE) to phosphatidylmonomethylethanolamine (PMME).</text>
</comment>
<feature type="transmembrane region" description="Helical" evidence="12 13">
    <location>
        <begin position="495"/>
        <end position="516"/>
    </location>
</feature>
<comment type="catalytic activity">
    <reaction evidence="12 13">
        <text>a 1,2-diacyl-sn-glycero-3-phosphoethanolamine + S-adenosyl-L-methionine = a 1,2-diacyl-sn-glycero-3-phospho-N-methylethanolamine + S-adenosyl-L-homocysteine + H(+)</text>
        <dbReference type="Rhea" id="RHEA:11164"/>
        <dbReference type="ChEBI" id="CHEBI:15378"/>
        <dbReference type="ChEBI" id="CHEBI:57856"/>
        <dbReference type="ChEBI" id="CHEBI:59789"/>
        <dbReference type="ChEBI" id="CHEBI:64573"/>
        <dbReference type="ChEBI" id="CHEBI:64612"/>
        <dbReference type="EC" id="2.1.1.17"/>
    </reaction>
</comment>
<comment type="similarity">
    <text evidence="12 13">Belongs to the class VI-like SAM-binding methyltransferase superfamily. CHO2 family.</text>
</comment>
<feature type="compositionally biased region" description="Basic and acidic residues" evidence="14">
    <location>
        <begin position="43"/>
        <end position="53"/>
    </location>
</feature>
<dbReference type="Gene3D" id="2.60.40.2840">
    <property type="match status" value="1"/>
</dbReference>
<evidence type="ECO:0000313" key="15">
    <source>
        <dbReference type="EMBL" id="KAF7723905.1"/>
    </source>
</evidence>
<evidence type="ECO:0000256" key="10">
    <source>
        <dbReference type="ARBA" id="ARBA00023209"/>
    </source>
</evidence>
<feature type="transmembrane region" description="Helical" evidence="12 13">
    <location>
        <begin position="389"/>
        <end position="416"/>
    </location>
</feature>
<organism evidence="15 16">
    <name type="scientific">Apophysomyces ossiformis</name>
    <dbReference type="NCBI Taxonomy" id="679940"/>
    <lineage>
        <taxon>Eukaryota</taxon>
        <taxon>Fungi</taxon>
        <taxon>Fungi incertae sedis</taxon>
        <taxon>Mucoromycota</taxon>
        <taxon>Mucoromycotina</taxon>
        <taxon>Mucoromycetes</taxon>
        <taxon>Mucorales</taxon>
        <taxon>Mucorineae</taxon>
        <taxon>Mucoraceae</taxon>
        <taxon>Apophysomyces</taxon>
    </lineage>
</organism>
<evidence type="ECO:0000256" key="8">
    <source>
        <dbReference type="ARBA" id="ARBA00023098"/>
    </source>
</evidence>
<keyword evidence="7 12" id="KW-1133">Transmembrane helix</keyword>
<feature type="compositionally biased region" description="Basic and acidic residues" evidence="14">
    <location>
        <begin position="7"/>
        <end position="16"/>
    </location>
</feature>
<dbReference type="InterPro" id="IPR007318">
    <property type="entry name" value="Phopholipid_MeTrfase"/>
</dbReference>
<evidence type="ECO:0000313" key="16">
    <source>
        <dbReference type="Proteomes" id="UP000605846"/>
    </source>
</evidence>
<dbReference type="GO" id="GO:0005789">
    <property type="term" value="C:endoplasmic reticulum membrane"/>
    <property type="evidence" value="ECO:0007669"/>
    <property type="project" value="UniProtKB-SubCell"/>
</dbReference>
<evidence type="ECO:0000256" key="7">
    <source>
        <dbReference type="ARBA" id="ARBA00022989"/>
    </source>
</evidence>
<comment type="pathway">
    <text evidence="12 13">Phospholipid metabolism; phosphatidylcholine biosynthesis.</text>
</comment>
<evidence type="ECO:0000256" key="14">
    <source>
        <dbReference type="SAM" id="MobiDB-lite"/>
    </source>
</evidence>
<keyword evidence="3 12" id="KW-0489">Methyltransferase</keyword>
<dbReference type="GO" id="GO:0006656">
    <property type="term" value="P:phosphatidylcholine biosynthetic process"/>
    <property type="evidence" value="ECO:0007669"/>
    <property type="project" value="UniProtKB-UniRule"/>
</dbReference>
<evidence type="ECO:0000256" key="1">
    <source>
        <dbReference type="ARBA" id="ARBA00004127"/>
    </source>
</evidence>
<evidence type="ECO:0000256" key="2">
    <source>
        <dbReference type="ARBA" id="ARBA00022516"/>
    </source>
</evidence>
<sequence length="936" mass="105932">MASQSELRLRPKHEPSTGHTLSADQSTPSSSSSSSSSSTSEPKLVDMERDKKGCSSCGKTPDGKTFRVPTTREMVTSLLDPNESKSFFDWITLGTMAIEITLFFILPSHVKQILFIGIFAFWRLAYNVGLGILLKYQSDHRGLVRWAKKHRLFDPSNPKTCQWLQQQLSMKMGTDYDFTTAPIEYNTWLLFRQLVDLILMNDFTAYMCFALSWVNTSPQSSSILIDILRWFGGLFLVAFNVWVKVDAQRVVKDFAWYWGDFFFLIEQSLTFDGVFEMAPHPMYSVGYFGYYGVSMICASYTVLFVSMAAHALQFAFLALVETPHIEKTYNAPTTKTRRRKRRSSSIPAVLDEDAASMIDMHSGRDFYATYFRRDLIVFKNFDLCRSTDLVSVLVMFYALVMPLLIPGKVGVLFAVLQALGWRVFHTCGLGWLLRAQSANKFLTRHFLKWGGGAQEAFKNWKSLFNLSLCMTYITFFAACWKLYTLPECWTCGTTLLRHTLGLIFICLHIWTSVSIYEVLGDFGWFYGDFFIDEYQTTLLYTGIYRFLNNPEKIMGHAAFWGMTLITNSWTIFGLALFSQVSSFLFLHYVEAPHMQKLYGDQIRKEAGLTKTLRTAANKTIPDKLQQEITKLIREKAELQAAVGSTKHVEKLMRETMEKIEKAIEETAGAVGDIVTAAGPRLQEVLAETKLLLDPAPSSSRLSRDLDGYDPAHYGLALEKTSFALGQPVCVHWDAPVHHSPKDWIGIYKVGSNKSTRVTTVSSRGLWFWTTPFRDEDEENKDTITAGQSGETLGQPQGVVVFSGDKLPWEIGMYEFRYHHDGKYDVMATSNVFDITAPLAAGQVQDTNAVQLSLLKLIQNVLGNNPELMPVSPLEDYDMSMNETEARHVAYAIQLMYGVEFAWEVVLADKCVARLTKRVQHAVEAIAPPGQKLLSTD</sequence>
<keyword evidence="16" id="KW-1185">Reference proteome</keyword>
<feature type="transmembrane region" description="Helical" evidence="12 13">
    <location>
        <begin position="112"/>
        <end position="134"/>
    </location>
</feature>
<dbReference type="PIRSF" id="PIRSF000383">
    <property type="entry name" value="PEAMT"/>
    <property type="match status" value="1"/>
</dbReference>
<dbReference type="InterPro" id="IPR016219">
    <property type="entry name" value="Phosphatid-EA_MeTrfase_fun"/>
</dbReference>
<reference evidence="15" key="1">
    <citation type="submission" date="2020-01" db="EMBL/GenBank/DDBJ databases">
        <title>Genome Sequencing of Three Apophysomyces-Like Fungal Strains Confirms a Novel Fungal Genus in the Mucoromycota with divergent Burkholderia-like Endosymbiotic Bacteria.</title>
        <authorList>
            <person name="Stajich J.E."/>
            <person name="Macias A.M."/>
            <person name="Carter-House D."/>
            <person name="Lovett B."/>
            <person name="Kasson L.R."/>
            <person name="Berry K."/>
            <person name="Grigoriev I."/>
            <person name="Chang Y."/>
            <person name="Spatafora J."/>
            <person name="Kasson M.T."/>
        </authorList>
    </citation>
    <scope>NUCLEOTIDE SEQUENCE</scope>
    <source>
        <strain evidence="15">NRRL A-21654</strain>
    </source>
</reference>
<feature type="transmembrane region" description="Helical" evidence="12 13">
    <location>
        <begin position="227"/>
        <end position="243"/>
    </location>
</feature>
<feature type="transmembrane region" description="Helical" evidence="12 13">
    <location>
        <begin position="463"/>
        <end position="483"/>
    </location>
</feature>
<dbReference type="UniPathway" id="UPA00753"/>
<dbReference type="Proteomes" id="UP000605846">
    <property type="component" value="Unassembled WGS sequence"/>
</dbReference>
<keyword evidence="8 12" id="KW-0443">Lipid metabolism</keyword>
<feature type="transmembrane region" description="Helical" evidence="12 13">
    <location>
        <begin position="194"/>
        <end position="215"/>
    </location>
</feature>
<dbReference type="GO" id="GO:0004608">
    <property type="term" value="F:phosphatidylethanolamine N-methyltransferase activity"/>
    <property type="evidence" value="ECO:0007669"/>
    <property type="project" value="UniProtKB-UniRule"/>
</dbReference>
<evidence type="ECO:0000256" key="11">
    <source>
        <dbReference type="ARBA" id="ARBA00023264"/>
    </source>
</evidence>
<dbReference type="AlphaFoldDB" id="A0A8H7BTK9"/>
<feature type="compositionally biased region" description="Low complexity" evidence="14">
    <location>
        <begin position="26"/>
        <end position="40"/>
    </location>
</feature>
<dbReference type="Pfam" id="PF04191">
    <property type="entry name" value="PEMT"/>
    <property type="match status" value="2"/>
</dbReference>
<evidence type="ECO:0000256" key="13">
    <source>
        <dbReference type="RuleBase" id="RU361122"/>
    </source>
</evidence>
<comment type="caution">
    <text evidence="15">The sequence shown here is derived from an EMBL/GenBank/DDBJ whole genome shotgun (WGS) entry which is preliminary data.</text>
</comment>
<evidence type="ECO:0000256" key="5">
    <source>
        <dbReference type="ARBA" id="ARBA00022691"/>
    </source>
</evidence>